<dbReference type="AlphaFoldDB" id="A0A0H5PB95"/>
<dbReference type="Proteomes" id="UP000057820">
    <property type="component" value="Plasmid 2"/>
</dbReference>
<sequence>MKSREQLIEKAQEMIKECQRNESNYQEWMQRAAREGEAAENRGDSYEALKAACMEEHCGKEIARIQTEMNFHIDVCTHLVNGGDIDEIEKMYPDPPDMTEVLRDFEW</sequence>
<keyword evidence="2" id="KW-0614">Plasmid</keyword>
<geneLocation type="plasmid" evidence="2">
    <name>2</name>
</geneLocation>
<feature type="coiled-coil region" evidence="1">
    <location>
        <begin position="1"/>
        <end position="31"/>
    </location>
</feature>
<keyword evidence="1" id="KW-0175">Coiled coil</keyword>
<evidence type="ECO:0000313" key="3">
    <source>
        <dbReference type="Proteomes" id="UP000057820"/>
    </source>
</evidence>
<organism evidence="2 3">
    <name type="scientific">Nocardia farcinica</name>
    <dbReference type="NCBI Taxonomy" id="37329"/>
    <lineage>
        <taxon>Bacteria</taxon>
        <taxon>Bacillati</taxon>
        <taxon>Actinomycetota</taxon>
        <taxon>Actinomycetes</taxon>
        <taxon>Mycobacteriales</taxon>
        <taxon>Nocardiaceae</taxon>
        <taxon>Nocardia</taxon>
    </lineage>
</organism>
<accession>A0A0H5PB95</accession>
<proteinExistence type="predicted"/>
<gene>
    <name evidence="2" type="ORF">ERS450000_03536</name>
</gene>
<protein>
    <submittedName>
        <fullName evidence="2">Uncharacterized protein</fullName>
    </submittedName>
</protein>
<name>A0A0H5PB95_NOCFR</name>
<dbReference type="KEGG" id="nfr:ERS450000_03536"/>
<evidence type="ECO:0000313" key="2">
    <source>
        <dbReference type="EMBL" id="CRY79876.1"/>
    </source>
</evidence>
<reference evidence="3" key="1">
    <citation type="submission" date="2015-03" db="EMBL/GenBank/DDBJ databases">
        <authorList>
            <consortium name="Pathogen Informatics"/>
        </authorList>
    </citation>
    <scope>NUCLEOTIDE SEQUENCE [LARGE SCALE GENOMIC DNA]</scope>
    <source>
        <strain evidence="3">NCTC11134</strain>
        <plasmid evidence="3">2</plasmid>
    </source>
</reference>
<dbReference type="EMBL" id="LN868939">
    <property type="protein sequence ID" value="CRY79876.1"/>
    <property type="molecule type" value="Genomic_DNA"/>
</dbReference>
<evidence type="ECO:0000256" key="1">
    <source>
        <dbReference type="SAM" id="Coils"/>
    </source>
</evidence>
<dbReference type="RefSeq" id="WP_139337602.1">
    <property type="nucleotide sequence ID" value="NZ_CP031418.1"/>
</dbReference>